<evidence type="ECO:0000256" key="3">
    <source>
        <dbReference type="ARBA" id="ARBA00022670"/>
    </source>
</evidence>
<dbReference type="Proteomes" id="UP000669903">
    <property type="component" value="Unassembled WGS sequence"/>
</dbReference>
<dbReference type="GO" id="GO:0006508">
    <property type="term" value="P:proteolysis"/>
    <property type="evidence" value="ECO:0007669"/>
    <property type="project" value="UniProtKB-KW"/>
</dbReference>
<keyword evidence="8" id="KW-1015">Disulfide bond</keyword>
<evidence type="ECO:0000256" key="1">
    <source>
        <dbReference type="ARBA" id="ARBA00004239"/>
    </source>
</evidence>
<protein>
    <recommendedName>
        <fullName evidence="10">trypsin</fullName>
        <ecNumber evidence="10">3.4.21.4</ecNumber>
    </recommendedName>
</protein>
<feature type="non-terminal residue" evidence="12">
    <location>
        <position position="1"/>
    </location>
</feature>
<dbReference type="GO" id="GO:0007586">
    <property type="term" value="P:digestion"/>
    <property type="evidence" value="ECO:0007669"/>
    <property type="project" value="UniProtKB-KW"/>
</dbReference>
<dbReference type="InterPro" id="IPR001254">
    <property type="entry name" value="Trypsin_dom"/>
</dbReference>
<keyword evidence="13" id="KW-1185">Reference proteome</keyword>
<evidence type="ECO:0000256" key="10">
    <source>
        <dbReference type="ARBA" id="ARBA00038868"/>
    </source>
</evidence>
<dbReference type="InterPro" id="IPR050430">
    <property type="entry name" value="Peptidase_S1"/>
</dbReference>
<dbReference type="PANTHER" id="PTHR24276:SF97">
    <property type="entry name" value="GH13245P2-RELATED"/>
    <property type="match status" value="1"/>
</dbReference>
<comment type="catalytic activity">
    <reaction evidence="9">
        <text>Preferential cleavage: Arg-|-Xaa, Lys-|-Xaa.</text>
        <dbReference type="EC" id="3.4.21.4"/>
    </reaction>
</comment>
<evidence type="ECO:0000256" key="5">
    <source>
        <dbReference type="ARBA" id="ARBA00022801"/>
    </source>
</evidence>
<feature type="domain" description="Peptidase S1" evidence="11">
    <location>
        <begin position="265"/>
        <end position="480"/>
    </location>
</feature>
<dbReference type="FunFam" id="2.40.10.10:FF:000036">
    <property type="entry name" value="Trypsin beta"/>
    <property type="match status" value="1"/>
</dbReference>
<dbReference type="InterPro" id="IPR001314">
    <property type="entry name" value="Peptidase_S1A"/>
</dbReference>
<proteinExistence type="inferred from homology"/>
<dbReference type="Gene3D" id="2.40.10.10">
    <property type="entry name" value="Trypsin-like serine proteases"/>
    <property type="match status" value="2"/>
</dbReference>
<keyword evidence="3" id="KW-0645">Protease</keyword>
<keyword evidence="4" id="KW-0222">Digestion</keyword>
<dbReference type="AlphaFoldDB" id="A0A836FHL8"/>
<keyword evidence="6" id="KW-0720">Serine protease</keyword>
<dbReference type="FunFam" id="2.40.10.10:FF:000068">
    <property type="entry name" value="transmembrane protease serine 2"/>
    <property type="match status" value="1"/>
</dbReference>
<evidence type="ECO:0000256" key="7">
    <source>
        <dbReference type="ARBA" id="ARBA00023145"/>
    </source>
</evidence>
<dbReference type="InterPro" id="IPR043504">
    <property type="entry name" value="Peptidase_S1_PA_chymotrypsin"/>
</dbReference>
<organism evidence="12 13">
    <name type="scientific">Acromyrmex charruanus</name>
    <dbReference type="NCBI Taxonomy" id="2715315"/>
    <lineage>
        <taxon>Eukaryota</taxon>
        <taxon>Metazoa</taxon>
        <taxon>Ecdysozoa</taxon>
        <taxon>Arthropoda</taxon>
        <taxon>Hexapoda</taxon>
        <taxon>Insecta</taxon>
        <taxon>Pterygota</taxon>
        <taxon>Neoptera</taxon>
        <taxon>Endopterygota</taxon>
        <taxon>Hymenoptera</taxon>
        <taxon>Apocrita</taxon>
        <taxon>Aculeata</taxon>
        <taxon>Formicoidea</taxon>
        <taxon>Formicidae</taxon>
        <taxon>Myrmicinae</taxon>
        <taxon>Acromyrmex</taxon>
    </lineage>
</organism>
<evidence type="ECO:0000259" key="11">
    <source>
        <dbReference type="PROSITE" id="PS50240"/>
    </source>
</evidence>
<evidence type="ECO:0000313" key="12">
    <source>
        <dbReference type="EMBL" id="KAG5334117.1"/>
    </source>
</evidence>
<evidence type="ECO:0000256" key="8">
    <source>
        <dbReference type="ARBA" id="ARBA00023157"/>
    </source>
</evidence>
<evidence type="ECO:0000256" key="2">
    <source>
        <dbReference type="ARBA" id="ARBA00007664"/>
    </source>
</evidence>
<dbReference type="GO" id="GO:0005576">
    <property type="term" value="C:extracellular region"/>
    <property type="evidence" value="ECO:0007669"/>
    <property type="project" value="UniProtKB-SubCell"/>
</dbReference>
<dbReference type="PROSITE" id="PS50240">
    <property type="entry name" value="TRYPSIN_DOM"/>
    <property type="match status" value="2"/>
</dbReference>
<feature type="non-terminal residue" evidence="12">
    <location>
        <position position="484"/>
    </location>
</feature>
<dbReference type="EMBL" id="JAANIC010004582">
    <property type="protein sequence ID" value="KAG5334117.1"/>
    <property type="molecule type" value="Genomic_DNA"/>
</dbReference>
<keyword evidence="5" id="KW-0378">Hydrolase</keyword>
<dbReference type="SMART" id="SM00020">
    <property type="entry name" value="Tryp_SPc"/>
    <property type="match status" value="2"/>
</dbReference>
<comment type="similarity">
    <text evidence="2">Belongs to the peptidase S1 family.</text>
</comment>
<evidence type="ECO:0000256" key="6">
    <source>
        <dbReference type="ARBA" id="ARBA00022825"/>
    </source>
</evidence>
<dbReference type="InterPro" id="IPR009003">
    <property type="entry name" value="Peptidase_S1_PA"/>
</dbReference>
<dbReference type="EC" id="3.4.21.4" evidence="10"/>
<name>A0A836FHL8_9HYME</name>
<sequence length="484" mass="54156">SFLVRPAIILDPRITRGTVTDIKQNPYQLSLQRGSRHACEAVIVSNKWVVTAVHCVSLSVSVYRLHAGSNDKYEEGTFYPVKKIVQHLAYNFLTIDYDITLLKIDGEIVFNGRVQPVKLPKKELTDGVMVNVTGWGAKSGKLSMLMTVSLPIVGIYKYIRRITDRMICAMAMLHGGQDSCEGDSDGPLTDNILYGIVSWRYKCAELLYPGVYTNVADLKEQDNICMRQILRDKNLIEILFSIRESFCDTIASCKNYYSWLISVKVSIQIAGLHVCSGAFIHESWIMTAASCVFRVKSSIVSVRVRSSYTSKDGDVLEVDKIEVHENFDKYEYLNDIALMKEQISYAPLKSPAEFGEKLLPIGLPENEKLQDGSHCVVTGWKRTRGTSRSGAQLATAAVAIVNQRTCEAMMPSYKPLSQDMLCANATRPSERCQDDLGAPLVSEQMLIGILSYGLGCETRIHPDVYTRVSSYLSWILTKTGIFYK</sequence>
<evidence type="ECO:0000256" key="9">
    <source>
        <dbReference type="ARBA" id="ARBA00036320"/>
    </source>
</evidence>
<dbReference type="GO" id="GO:0004252">
    <property type="term" value="F:serine-type endopeptidase activity"/>
    <property type="evidence" value="ECO:0007669"/>
    <property type="project" value="UniProtKB-EC"/>
</dbReference>
<accession>A0A836FHL8</accession>
<dbReference type="PRINTS" id="PR00722">
    <property type="entry name" value="CHYMOTRYPSIN"/>
</dbReference>
<keyword evidence="7" id="KW-0865">Zymogen</keyword>
<evidence type="ECO:0000313" key="13">
    <source>
        <dbReference type="Proteomes" id="UP000669903"/>
    </source>
</evidence>
<gene>
    <name evidence="12" type="primary">Tryp1_1</name>
    <name evidence="12" type="ORF">G6Z76_0012053</name>
</gene>
<dbReference type="SUPFAM" id="SSF50494">
    <property type="entry name" value="Trypsin-like serine proteases"/>
    <property type="match status" value="2"/>
</dbReference>
<reference evidence="12" key="1">
    <citation type="submission" date="2020-03" db="EMBL/GenBank/DDBJ databases">
        <title>Relaxed selection underlies rapid genomic changes in the transitions from sociality to social parasitism in ants.</title>
        <authorList>
            <person name="Bi X."/>
        </authorList>
    </citation>
    <scope>NUCLEOTIDE SEQUENCE</scope>
    <source>
        <strain evidence="12">BGI-DK2014a</strain>
        <tissue evidence="12">Whole body</tissue>
    </source>
</reference>
<evidence type="ECO:0000256" key="4">
    <source>
        <dbReference type="ARBA" id="ARBA00022757"/>
    </source>
</evidence>
<dbReference type="Pfam" id="PF00089">
    <property type="entry name" value="Trypsin"/>
    <property type="match status" value="2"/>
</dbReference>
<feature type="domain" description="Peptidase S1" evidence="11">
    <location>
        <begin position="14"/>
        <end position="265"/>
    </location>
</feature>
<comment type="subcellular location">
    <subcellularLocation>
        <location evidence="1">Secreted</location>
        <location evidence="1">Extracellular space</location>
    </subcellularLocation>
</comment>
<dbReference type="CDD" id="cd00190">
    <property type="entry name" value="Tryp_SPc"/>
    <property type="match status" value="2"/>
</dbReference>
<dbReference type="PANTHER" id="PTHR24276">
    <property type="entry name" value="POLYSERASE-RELATED"/>
    <property type="match status" value="1"/>
</dbReference>
<comment type="caution">
    <text evidence="12">The sequence shown here is derived from an EMBL/GenBank/DDBJ whole genome shotgun (WGS) entry which is preliminary data.</text>
</comment>